<keyword evidence="2" id="KW-1185">Reference proteome</keyword>
<dbReference type="HOGENOM" id="CLU_084405_1_0_5"/>
<gene>
    <name evidence="1" type="ORF">HPDFL43_09472</name>
</gene>
<evidence type="ECO:0000313" key="2">
    <source>
        <dbReference type="Proteomes" id="UP000004291"/>
    </source>
</evidence>
<evidence type="ECO:0000313" key="1">
    <source>
        <dbReference type="EMBL" id="EDQ33455.1"/>
    </source>
</evidence>
<dbReference type="eggNOG" id="COG3319">
    <property type="taxonomic scope" value="Bacteria"/>
</dbReference>
<sequence length="238" mass="25715">MTTKKMSAAMNTPNLGLRSAEIGSPGARPRTLSHALAIWVAAITVLAMTVLAAPVQAASKKAAAEPITQVYFIRGFMGVFSTGFDKMAKDLEKSRIHAEVYSHLSASAITAKIVREFGQSKKRRKKLVLIGHSFGGNAALSVASQLRQKDIRVDLVITVDPTRSGPVSPNVRKYVNYYFPGNGLGAKLAAKSVPAKRITNIDMRKRSDIAGEGDDHWTITNNAAITKEITTAIKRALR</sequence>
<accession>A9D6A8</accession>
<name>A9D6A8_HOEPD</name>
<protein>
    <submittedName>
        <fullName evidence="1">Thioesterase domains of type I polyketide synthase or non-ribosomal peptide synthetase</fullName>
    </submittedName>
</protein>
<dbReference type="STRING" id="411684.HPDFL43_09472"/>
<proteinExistence type="predicted"/>
<reference evidence="1 2" key="2">
    <citation type="submission" date="2012-06" db="EMBL/GenBank/DDBJ databases">
        <authorList>
            <person name="Fiebig A."/>
        </authorList>
    </citation>
    <scope>NUCLEOTIDE SEQUENCE [LARGE SCALE GENOMIC DNA]</scope>
    <source>
        <strain evidence="1 2">DFL-43</strain>
    </source>
</reference>
<dbReference type="EMBL" id="ABIA03000002">
    <property type="protein sequence ID" value="EDQ33455.1"/>
    <property type="molecule type" value="Genomic_DNA"/>
</dbReference>
<organism evidence="1 2">
    <name type="scientific">Hoeflea phototrophica (strain DSM 17068 / NCIMB 14078 / DFL-43)</name>
    <dbReference type="NCBI Taxonomy" id="411684"/>
    <lineage>
        <taxon>Bacteria</taxon>
        <taxon>Pseudomonadati</taxon>
        <taxon>Pseudomonadota</taxon>
        <taxon>Alphaproteobacteria</taxon>
        <taxon>Hyphomicrobiales</taxon>
        <taxon>Rhizobiaceae</taxon>
        <taxon>Hoeflea</taxon>
    </lineage>
</organism>
<reference evidence="1 2" key="1">
    <citation type="submission" date="2007-10" db="EMBL/GenBank/DDBJ databases">
        <authorList>
            <person name="Wagner-Dobler I."/>
            <person name="Ferriera S."/>
            <person name="Johnson J."/>
            <person name="Kravitz S."/>
            <person name="Beeson K."/>
            <person name="Sutton G."/>
            <person name="Rogers Y.-H."/>
            <person name="Friedman R."/>
            <person name="Frazier M."/>
            <person name="Venter J.C."/>
        </authorList>
    </citation>
    <scope>NUCLEOTIDE SEQUENCE [LARGE SCALE GENOMIC DNA]</scope>
    <source>
        <strain evidence="1 2">DFL-43</strain>
    </source>
</reference>
<comment type="caution">
    <text evidence="1">The sequence shown here is derived from an EMBL/GenBank/DDBJ whole genome shotgun (WGS) entry which is preliminary data.</text>
</comment>
<dbReference type="Gene3D" id="3.40.50.1820">
    <property type="entry name" value="alpha/beta hydrolase"/>
    <property type="match status" value="1"/>
</dbReference>
<dbReference type="Proteomes" id="UP000004291">
    <property type="component" value="Chromosome"/>
</dbReference>
<dbReference type="AlphaFoldDB" id="A9D6A8"/>
<dbReference type="SUPFAM" id="SSF53474">
    <property type="entry name" value="alpha/beta-Hydrolases"/>
    <property type="match status" value="1"/>
</dbReference>
<dbReference type="InterPro" id="IPR029058">
    <property type="entry name" value="AB_hydrolase_fold"/>
</dbReference>